<keyword evidence="7" id="KW-0547">Nucleotide-binding</keyword>
<accession>A0ABU7DL49</accession>
<evidence type="ECO:0000256" key="2">
    <source>
        <dbReference type="ARBA" id="ARBA00004435"/>
    </source>
</evidence>
<dbReference type="PANTHER" id="PTHR10316">
    <property type="entry name" value="MEMBRANE ASSOCIATED GUANYLATE KINASE-RELATED"/>
    <property type="match status" value="1"/>
</dbReference>
<dbReference type="CDD" id="cd00201">
    <property type="entry name" value="WW"/>
    <property type="match status" value="1"/>
</dbReference>
<evidence type="ECO:0000259" key="10">
    <source>
        <dbReference type="PROSITE" id="PS50020"/>
    </source>
</evidence>
<gene>
    <name evidence="11" type="ORF">CHARACLAT_021924</name>
</gene>
<dbReference type="SUPFAM" id="SSF51045">
    <property type="entry name" value="WW domain"/>
    <property type="match status" value="1"/>
</dbReference>
<evidence type="ECO:0000256" key="6">
    <source>
        <dbReference type="ARBA" id="ARBA00022737"/>
    </source>
</evidence>
<evidence type="ECO:0000313" key="12">
    <source>
        <dbReference type="Proteomes" id="UP001352852"/>
    </source>
</evidence>
<evidence type="ECO:0000256" key="1">
    <source>
        <dbReference type="ARBA" id="ARBA00004202"/>
    </source>
</evidence>
<dbReference type="InterPro" id="IPR001202">
    <property type="entry name" value="WW_dom"/>
</dbReference>
<evidence type="ECO:0000256" key="8">
    <source>
        <dbReference type="ARBA" id="ARBA00022840"/>
    </source>
</evidence>
<keyword evidence="12" id="KW-1185">Reference proteome</keyword>
<dbReference type="PROSITE" id="PS50020">
    <property type="entry name" value="WW_DOMAIN_2"/>
    <property type="match status" value="1"/>
</dbReference>
<evidence type="ECO:0000256" key="3">
    <source>
        <dbReference type="ARBA" id="ARBA00007014"/>
    </source>
</evidence>
<sequence>MQAEGVSQFRGWILPSLYLRTDYVTAPGGSHNTKTTTWLDPRLAKKAKPPEKCEDGELPYGWEEIDDPQYGTYYVDHINQRTQFENPVLEAKKKLSKETTAIQQAVAAPSQ</sequence>
<keyword evidence="8" id="KW-0067">ATP-binding</keyword>
<keyword evidence="9" id="KW-0965">Cell junction</keyword>
<evidence type="ECO:0000256" key="5">
    <source>
        <dbReference type="ARBA" id="ARBA00022475"/>
    </source>
</evidence>
<evidence type="ECO:0000256" key="7">
    <source>
        <dbReference type="ARBA" id="ARBA00022741"/>
    </source>
</evidence>
<keyword evidence="5" id="KW-1003">Cell membrane</keyword>
<evidence type="ECO:0000256" key="4">
    <source>
        <dbReference type="ARBA" id="ARBA00022427"/>
    </source>
</evidence>
<dbReference type="PROSITE" id="PS01159">
    <property type="entry name" value="WW_DOMAIN_1"/>
    <property type="match status" value="1"/>
</dbReference>
<feature type="non-terminal residue" evidence="11">
    <location>
        <position position="111"/>
    </location>
</feature>
<dbReference type="InterPro" id="IPR036020">
    <property type="entry name" value="WW_dom_sf"/>
</dbReference>
<comment type="subcellular location">
    <subcellularLocation>
        <location evidence="2">Cell junction</location>
        <location evidence="2">Tight junction</location>
    </subcellularLocation>
    <subcellularLocation>
        <location evidence="1">Cell membrane</location>
        <topology evidence="1">Peripheral membrane protein</topology>
    </subcellularLocation>
</comment>
<dbReference type="EMBL" id="JAHUTJ010026775">
    <property type="protein sequence ID" value="MED6274994.1"/>
    <property type="molecule type" value="Genomic_DNA"/>
</dbReference>
<keyword evidence="5" id="KW-0472">Membrane</keyword>
<feature type="domain" description="WW" evidence="10">
    <location>
        <begin position="56"/>
        <end position="89"/>
    </location>
</feature>
<dbReference type="PANTHER" id="PTHR10316:SF10">
    <property type="entry name" value="MEMBRANE-ASSOCIATED GUANYLATE KINASE, WW AND PDZ DOMAIN-CONTAINING PROTEIN 3"/>
    <property type="match status" value="1"/>
</dbReference>
<organism evidence="11 12">
    <name type="scientific">Characodon lateralis</name>
    <dbReference type="NCBI Taxonomy" id="208331"/>
    <lineage>
        <taxon>Eukaryota</taxon>
        <taxon>Metazoa</taxon>
        <taxon>Chordata</taxon>
        <taxon>Craniata</taxon>
        <taxon>Vertebrata</taxon>
        <taxon>Euteleostomi</taxon>
        <taxon>Actinopterygii</taxon>
        <taxon>Neopterygii</taxon>
        <taxon>Teleostei</taxon>
        <taxon>Neoteleostei</taxon>
        <taxon>Acanthomorphata</taxon>
        <taxon>Ovalentaria</taxon>
        <taxon>Atherinomorphae</taxon>
        <taxon>Cyprinodontiformes</taxon>
        <taxon>Goodeidae</taxon>
        <taxon>Characodon</taxon>
    </lineage>
</organism>
<comment type="caution">
    <text evidence="11">The sequence shown here is derived from an EMBL/GenBank/DDBJ whole genome shotgun (WGS) entry which is preliminary data.</text>
</comment>
<evidence type="ECO:0000313" key="11">
    <source>
        <dbReference type="EMBL" id="MED6274994.1"/>
    </source>
</evidence>
<comment type="similarity">
    <text evidence="3">Belongs to the MAGUK family.</text>
</comment>
<proteinExistence type="inferred from homology"/>
<dbReference type="Gene3D" id="2.20.70.10">
    <property type="match status" value="2"/>
</dbReference>
<evidence type="ECO:0000256" key="9">
    <source>
        <dbReference type="ARBA" id="ARBA00022949"/>
    </source>
</evidence>
<keyword evidence="6" id="KW-0677">Repeat</keyword>
<protein>
    <recommendedName>
        <fullName evidence="10">WW domain-containing protein</fullName>
    </recommendedName>
</protein>
<dbReference type="SMART" id="SM00456">
    <property type="entry name" value="WW"/>
    <property type="match status" value="1"/>
</dbReference>
<name>A0ABU7DL49_9TELE</name>
<keyword evidence="4" id="KW-0796">Tight junction</keyword>
<reference evidence="11 12" key="1">
    <citation type="submission" date="2021-06" db="EMBL/GenBank/DDBJ databases">
        <authorList>
            <person name="Palmer J.M."/>
        </authorList>
    </citation>
    <scope>NUCLEOTIDE SEQUENCE [LARGE SCALE GENOMIC DNA]</scope>
    <source>
        <strain evidence="11 12">CL_MEX2019</strain>
        <tissue evidence="11">Muscle</tissue>
    </source>
</reference>
<dbReference type="Proteomes" id="UP001352852">
    <property type="component" value="Unassembled WGS sequence"/>
</dbReference>
<dbReference type="Pfam" id="PF00397">
    <property type="entry name" value="WW"/>
    <property type="match status" value="1"/>
</dbReference>